<dbReference type="GO" id="GO:0006355">
    <property type="term" value="P:regulation of DNA-templated transcription"/>
    <property type="evidence" value="ECO:0007669"/>
    <property type="project" value="UniProtKB-ARBA"/>
</dbReference>
<dbReference type="AlphaFoldDB" id="A0A7X5C1Q3"/>
<feature type="domain" description="HTH tetR-type" evidence="3">
    <location>
        <begin position="13"/>
        <end position="73"/>
    </location>
</feature>
<dbReference type="SUPFAM" id="SSF48498">
    <property type="entry name" value="Tetracyclin repressor-like, C-terminal domain"/>
    <property type="match status" value="1"/>
</dbReference>
<dbReference type="PANTHER" id="PTHR30328:SF54">
    <property type="entry name" value="HTH-TYPE TRANSCRIPTIONAL REPRESSOR SCO4008"/>
    <property type="match status" value="1"/>
</dbReference>
<evidence type="ECO:0000256" key="1">
    <source>
        <dbReference type="ARBA" id="ARBA00023125"/>
    </source>
</evidence>
<dbReference type="PRINTS" id="PR00455">
    <property type="entry name" value="HTHTETR"/>
</dbReference>
<accession>A0A7X5C1Q3</accession>
<reference evidence="4 5" key="1">
    <citation type="submission" date="2020-01" db="EMBL/GenBank/DDBJ databases">
        <title>Paenibacillus soybeanensis sp. nov. isolated from the nodules of soybean (Glycine max(L.) Merr).</title>
        <authorList>
            <person name="Wang H."/>
        </authorList>
    </citation>
    <scope>NUCLEOTIDE SEQUENCE [LARGE SCALE GENOMIC DNA]</scope>
    <source>
        <strain evidence="4 5">DSM 23054</strain>
    </source>
</reference>
<evidence type="ECO:0000313" key="5">
    <source>
        <dbReference type="Proteomes" id="UP000558113"/>
    </source>
</evidence>
<protein>
    <submittedName>
        <fullName evidence="4">TetR family transcriptional regulator</fullName>
    </submittedName>
</protein>
<gene>
    <name evidence="4" type="ORF">GT003_28450</name>
</gene>
<dbReference type="PANTHER" id="PTHR30328">
    <property type="entry name" value="TRANSCRIPTIONAL REPRESSOR"/>
    <property type="match status" value="1"/>
</dbReference>
<sequence>MSPIYPAFAKVPAEKQELILTICIEEFAKNGYDNTSTDTITARAGISKGILFHYFKSKKNVYMAVVAHCTQLLIDRTMEEVNRIDAADFFDRLKEIILAKQRVTLRYLPEAELVQRAMLHPPKALKEELDAFFAAHQTKYTDPFMLNDLFKTDLLASGPLREGVTPDKVFRMVMMVLNQYSAKYLQLYQSGGYTHEALQAMLIAESEDFIDMVKYGVYRK</sequence>
<dbReference type="InterPro" id="IPR036271">
    <property type="entry name" value="Tet_transcr_reg_TetR-rel_C_sf"/>
</dbReference>
<dbReference type="InterPro" id="IPR009057">
    <property type="entry name" value="Homeodomain-like_sf"/>
</dbReference>
<feature type="DNA-binding region" description="H-T-H motif" evidence="2">
    <location>
        <begin position="36"/>
        <end position="55"/>
    </location>
</feature>
<evidence type="ECO:0000313" key="4">
    <source>
        <dbReference type="EMBL" id="NBC72931.1"/>
    </source>
</evidence>
<organism evidence="4 5">
    <name type="scientific">Paenibacillus sacheonensis</name>
    <dbReference type="NCBI Taxonomy" id="742054"/>
    <lineage>
        <taxon>Bacteria</taxon>
        <taxon>Bacillati</taxon>
        <taxon>Bacillota</taxon>
        <taxon>Bacilli</taxon>
        <taxon>Bacillales</taxon>
        <taxon>Paenibacillaceae</taxon>
        <taxon>Paenibacillus</taxon>
    </lineage>
</organism>
<dbReference type="RefSeq" id="WP_161704394.1">
    <property type="nucleotide sequence ID" value="NZ_JAAAMU010000024.1"/>
</dbReference>
<evidence type="ECO:0000259" key="3">
    <source>
        <dbReference type="PROSITE" id="PS50977"/>
    </source>
</evidence>
<dbReference type="Proteomes" id="UP000558113">
    <property type="component" value="Unassembled WGS sequence"/>
</dbReference>
<comment type="caution">
    <text evidence="4">The sequence shown here is derived from an EMBL/GenBank/DDBJ whole genome shotgun (WGS) entry which is preliminary data.</text>
</comment>
<dbReference type="InterPro" id="IPR023772">
    <property type="entry name" value="DNA-bd_HTH_TetR-type_CS"/>
</dbReference>
<proteinExistence type="predicted"/>
<dbReference type="PROSITE" id="PS50977">
    <property type="entry name" value="HTH_TETR_2"/>
    <property type="match status" value="1"/>
</dbReference>
<keyword evidence="5" id="KW-1185">Reference proteome</keyword>
<name>A0A7X5C1Q3_9BACL</name>
<dbReference type="EMBL" id="JAAAMU010000024">
    <property type="protein sequence ID" value="NBC72931.1"/>
    <property type="molecule type" value="Genomic_DNA"/>
</dbReference>
<dbReference type="OrthoDB" id="9780939at2"/>
<dbReference type="GO" id="GO:0003677">
    <property type="term" value="F:DNA binding"/>
    <property type="evidence" value="ECO:0007669"/>
    <property type="project" value="UniProtKB-UniRule"/>
</dbReference>
<dbReference type="InterPro" id="IPR050109">
    <property type="entry name" value="HTH-type_TetR-like_transc_reg"/>
</dbReference>
<dbReference type="Gene3D" id="1.10.10.60">
    <property type="entry name" value="Homeodomain-like"/>
    <property type="match status" value="1"/>
</dbReference>
<dbReference type="Gene3D" id="1.10.357.10">
    <property type="entry name" value="Tetracycline Repressor, domain 2"/>
    <property type="match status" value="1"/>
</dbReference>
<evidence type="ECO:0000256" key="2">
    <source>
        <dbReference type="PROSITE-ProRule" id="PRU00335"/>
    </source>
</evidence>
<dbReference type="PROSITE" id="PS01081">
    <property type="entry name" value="HTH_TETR_1"/>
    <property type="match status" value="1"/>
</dbReference>
<keyword evidence="1 2" id="KW-0238">DNA-binding</keyword>
<dbReference type="SUPFAM" id="SSF46689">
    <property type="entry name" value="Homeodomain-like"/>
    <property type="match status" value="1"/>
</dbReference>
<dbReference type="Pfam" id="PF00440">
    <property type="entry name" value="TetR_N"/>
    <property type="match status" value="1"/>
</dbReference>
<dbReference type="InterPro" id="IPR001647">
    <property type="entry name" value="HTH_TetR"/>
</dbReference>